<feature type="compositionally biased region" description="Basic and acidic residues" evidence="1">
    <location>
        <begin position="2612"/>
        <end position="2643"/>
    </location>
</feature>
<feature type="compositionally biased region" description="Low complexity" evidence="1">
    <location>
        <begin position="1057"/>
        <end position="1073"/>
    </location>
</feature>
<feature type="compositionally biased region" description="Polar residues" evidence="1">
    <location>
        <begin position="201"/>
        <end position="238"/>
    </location>
</feature>
<feature type="compositionally biased region" description="Polar residues" evidence="1">
    <location>
        <begin position="2529"/>
        <end position="2539"/>
    </location>
</feature>
<feature type="compositionally biased region" description="Low complexity" evidence="1">
    <location>
        <begin position="2791"/>
        <end position="2811"/>
    </location>
</feature>
<accession>A0A976M9L7</accession>
<gene>
    <name evidence="3" type="ORF">MACK_000509</name>
</gene>
<keyword evidence="2" id="KW-0732">Signal</keyword>
<feature type="region of interest" description="Disordered" evidence="1">
    <location>
        <begin position="2463"/>
        <end position="2811"/>
    </location>
</feature>
<protein>
    <recommendedName>
        <fullName evidence="5">SfiI-subtelomeric related protein family member</fullName>
    </recommendedName>
</protein>
<evidence type="ECO:0000313" key="3">
    <source>
        <dbReference type="EMBL" id="UKK00437.2"/>
    </source>
</evidence>
<feature type="region of interest" description="Disordered" evidence="1">
    <location>
        <begin position="28"/>
        <end position="66"/>
    </location>
</feature>
<feature type="region of interest" description="Disordered" evidence="1">
    <location>
        <begin position="970"/>
        <end position="1206"/>
    </location>
</feature>
<feature type="region of interest" description="Disordered" evidence="1">
    <location>
        <begin position="814"/>
        <end position="922"/>
    </location>
</feature>
<feature type="region of interest" description="Disordered" evidence="1">
    <location>
        <begin position="637"/>
        <end position="750"/>
    </location>
</feature>
<feature type="compositionally biased region" description="Polar residues" evidence="1">
    <location>
        <begin position="1080"/>
        <end position="1111"/>
    </location>
</feature>
<feature type="compositionally biased region" description="Low complexity" evidence="1">
    <location>
        <begin position="2468"/>
        <end position="2521"/>
    </location>
</feature>
<feature type="compositionally biased region" description="Polar residues" evidence="1">
    <location>
        <begin position="714"/>
        <end position="750"/>
    </location>
</feature>
<dbReference type="Proteomes" id="UP000244811">
    <property type="component" value="Chromosome 1"/>
</dbReference>
<proteinExistence type="predicted"/>
<feature type="compositionally biased region" description="Low complexity" evidence="1">
    <location>
        <begin position="2823"/>
        <end position="2849"/>
    </location>
</feature>
<feature type="compositionally biased region" description="Basic and acidic residues" evidence="1">
    <location>
        <begin position="637"/>
        <end position="648"/>
    </location>
</feature>
<feature type="compositionally biased region" description="Low complexity" evidence="1">
    <location>
        <begin position="145"/>
        <end position="181"/>
    </location>
</feature>
<feature type="compositionally biased region" description="Low complexity" evidence="1">
    <location>
        <begin position="658"/>
        <end position="694"/>
    </location>
</feature>
<feature type="region of interest" description="Disordered" evidence="1">
    <location>
        <begin position="2132"/>
        <end position="2166"/>
    </location>
</feature>
<feature type="compositionally biased region" description="Polar residues" evidence="1">
    <location>
        <begin position="2724"/>
        <end position="2738"/>
    </location>
</feature>
<evidence type="ECO:0000313" key="4">
    <source>
        <dbReference type="Proteomes" id="UP000244811"/>
    </source>
</evidence>
<evidence type="ECO:0008006" key="5">
    <source>
        <dbReference type="Google" id="ProtNLM"/>
    </source>
</evidence>
<feature type="compositionally biased region" description="Low complexity" evidence="1">
    <location>
        <begin position="336"/>
        <end position="352"/>
    </location>
</feature>
<reference evidence="3" key="1">
    <citation type="submission" date="2022-07" db="EMBL/GenBank/DDBJ databases">
        <title>Evaluation of T. orientalis genome assembly methods using nanopore sequencing and analysis of variation between genomes.</title>
        <authorList>
            <person name="Yam J."/>
            <person name="Micallef M.L."/>
            <person name="Liu M."/>
            <person name="Djordjevic S.P."/>
            <person name="Bogema D.R."/>
            <person name="Jenkins C."/>
        </authorList>
    </citation>
    <scope>NUCLEOTIDE SEQUENCE</scope>
    <source>
        <strain evidence="3">Goon Nure</strain>
    </source>
</reference>
<feature type="compositionally biased region" description="Low complexity" evidence="1">
    <location>
        <begin position="2708"/>
        <end position="2723"/>
    </location>
</feature>
<feature type="region of interest" description="Disordered" evidence="1">
    <location>
        <begin position="466"/>
        <end position="580"/>
    </location>
</feature>
<feature type="signal peptide" evidence="2">
    <location>
        <begin position="1"/>
        <end position="25"/>
    </location>
</feature>
<feature type="compositionally biased region" description="Low complexity" evidence="1">
    <location>
        <begin position="1113"/>
        <end position="1124"/>
    </location>
</feature>
<feature type="compositionally biased region" description="Basic and acidic residues" evidence="1">
    <location>
        <begin position="466"/>
        <end position="477"/>
    </location>
</feature>
<feature type="compositionally biased region" description="Basic and acidic residues" evidence="1">
    <location>
        <begin position="973"/>
        <end position="990"/>
    </location>
</feature>
<feature type="compositionally biased region" description="Low complexity" evidence="1">
    <location>
        <begin position="487"/>
        <end position="523"/>
    </location>
</feature>
<feature type="compositionally biased region" description="Acidic residues" evidence="1">
    <location>
        <begin position="1536"/>
        <end position="1545"/>
    </location>
</feature>
<feature type="region of interest" description="Disordered" evidence="1">
    <location>
        <begin position="296"/>
        <end position="407"/>
    </location>
</feature>
<feature type="compositionally biased region" description="Basic and acidic residues" evidence="1">
    <location>
        <begin position="2667"/>
        <end position="2677"/>
    </location>
</feature>
<evidence type="ECO:0000256" key="1">
    <source>
        <dbReference type="SAM" id="MobiDB-lite"/>
    </source>
</evidence>
<feature type="compositionally biased region" description="Basic and acidic residues" evidence="1">
    <location>
        <begin position="124"/>
        <end position="135"/>
    </location>
</feature>
<feature type="compositionally biased region" description="Polar residues" evidence="1">
    <location>
        <begin position="2577"/>
        <end position="2586"/>
    </location>
</feature>
<feature type="compositionally biased region" description="Polar residues" evidence="1">
    <location>
        <begin position="2753"/>
        <end position="2790"/>
    </location>
</feature>
<feature type="chain" id="PRO_5037286557" description="SfiI-subtelomeric related protein family member" evidence="2">
    <location>
        <begin position="26"/>
        <end position="2864"/>
    </location>
</feature>
<feature type="compositionally biased region" description="Low complexity" evidence="1">
    <location>
        <begin position="2558"/>
        <end position="2573"/>
    </location>
</feature>
<feature type="compositionally biased region" description="Polar residues" evidence="1">
    <location>
        <begin position="885"/>
        <end position="922"/>
    </location>
</feature>
<feature type="compositionally biased region" description="Low complexity" evidence="1">
    <location>
        <begin position="2540"/>
        <end position="2550"/>
    </location>
</feature>
<feature type="region of interest" description="Disordered" evidence="1">
    <location>
        <begin position="1529"/>
        <end position="1550"/>
    </location>
</feature>
<feature type="compositionally biased region" description="Basic and acidic residues" evidence="1">
    <location>
        <begin position="296"/>
        <end position="306"/>
    </location>
</feature>
<organism evidence="3 4">
    <name type="scientific">Theileria orientalis</name>
    <dbReference type="NCBI Taxonomy" id="68886"/>
    <lineage>
        <taxon>Eukaryota</taxon>
        <taxon>Sar</taxon>
        <taxon>Alveolata</taxon>
        <taxon>Apicomplexa</taxon>
        <taxon>Aconoidasida</taxon>
        <taxon>Piroplasmida</taxon>
        <taxon>Theileriidae</taxon>
        <taxon>Theileria</taxon>
    </lineage>
</organism>
<feature type="compositionally biased region" description="Polar residues" evidence="1">
    <location>
        <begin position="372"/>
        <end position="407"/>
    </location>
</feature>
<feature type="region of interest" description="Disordered" evidence="1">
    <location>
        <begin position="2823"/>
        <end position="2864"/>
    </location>
</feature>
<feature type="compositionally biased region" description="Low complexity" evidence="1">
    <location>
        <begin position="1028"/>
        <end position="1047"/>
    </location>
</feature>
<feature type="region of interest" description="Disordered" evidence="1">
    <location>
        <begin position="2234"/>
        <end position="2263"/>
    </location>
</feature>
<evidence type="ECO:0000256" key="2">
    <source>
        <dbReference type="SAM" id="SignalP"/>
    </source>
</evidence>
<sequence length="2864" mass="308081">MKINLISWCTIVTIVLLCKLDRVSCSDSNPSLKNTSDHDKSQQVSSETKRPPPKPPDPTDQGQDSNETLITVDIDLRASTNEVTYEHDASKRTHRLTCRSGYLIEKVTKGGTVVWEPKDGRHGDRLVIKETDNGPKAKVYRPGEAEGSSSKAQSEAESESDSVSKQAPAPKPVVQPVTATPDAKPVSQTAPVASQVKAQPVESTPGQQVSTTDPAKSTTPASGTDSTTDPTAQAQGNETLITVDIDLRASTNEVTYEHDQPNRTHRLTCRSGYLIEKVTKGGTVVWEPKDGRHGDRLVVKETDNGPKAKVYRPGEAEGSISKAQSEAESESDSVSKQAPAPKPVVQPVTATPDAKPVSQTAPVASQVKAQPVESTPGQQVSTTVPAKSTTPASGTVSTTDPTAQAQGNETLITVDIDLRASTNEVTYEHDQPNRTHRLTCRSGYLIEKVTKGGTVVWEPKDGRHGDRLVIKETDNGPKAKVYRPGEAEGSSSKAQSEAESESDSVSKQAPAPKPVVQPVTATPDAKPVSQTAPVASQVKAQPVESTPGQQVSTTDPAKSTTPASGTDSTTDPTAQAQGNETLITVDIDLRASTNEVTYEHDQPNRTHRLTCRSGYLIEKVTKGGTVVWEPKDGRHGDRLVIKETDNGPKAKVYRPGEAEGSSSKAQSEAESESDSVSKQAPAPKPVVQPVTATPDAKPVSQTAPVASQVKAQPVESTPGQQVSTTVPAKSTTPASGTDSTTDPTAQAQGNETLITVDIDLRASTNEVTYEHDQPNRTHRLTCRSGYLIEKVTKGGTVVWEPKDGRHGDRLVIKETDNGPKAKVYRPGEAEGSSSKAQSEAESESDSVSKQAPAPKPVVQPVTATPDAKPVSQTAPVASQVKAQPVESTPGQQVSTTDPAKSTTPASGTDSTTDPTAQAQGNETLISVDMDLRESNDYVEYEHDQPNRTHRLRCRTGYLINEVTKKGKVVWSPKDGRNGDRVVIKETDNRPKAKVYRPGETEGSGSKSLSEAESESESESKQVAPKQSVAVTPKPVAQPAAPTPQQAAEVSTSPIPAPVVQTSQPTSQPVSSTPAPGTDPDSVSTTPDLQESDSSADPTKSDLQLQPSTVTPPSGASLGFLSASGPQPATSTPETDDDTHLPDEAPSSGVSQGFLSASGSQPESTTPKAAEKTEESNETSSSGASPGFLLASGSQSESDQEEKEVLQEHVDLPLSDDSEEIMTEPEHEVPEPVKPEVKKMPIESPDYMLPYKYDFDITDFFGDGETKHPIVLNIGMRFSTLLMEYTKEDNLHIFTPKDVFVFGWVEEKRDIIWTHGYPDVYSVKVELSDDYILKIYLTDGETTVLQKVLGVWEKISSDDADVEEDEYHFSQEVVSAGIYCLGRKVWKYEEGEEYNGVNLFRVGGTLTLNELKGNPDLTKPCVDIYTLGSQHPNDEKKYYFIQSSDNEGHYIFRKNVKCTQVAMNGVTIWNHYRSVYGASYPRAVSYYSSTEVHIHFYNYILLLLRRHKVWTRWIDKDGKFIKSSYIPEPKDEKEDVAPEPEPEPEPEPVRHPKALELDITLSTATKDISYGTFNDTVMFILGEECGFNHVCDDEAFIWRSDDPDSYASQVEYNKSNGTVNICSRNGSKKTYKKKSEGVWDLVFSRPIIERKITKSSLPVAATEISSPKSMVALDINNDDSTDDFDLNRNDNLKIFEAKSHCYFTAVKHDSVKLWEADSHDESQCAFKVECAKRHSGTRDVTIHWGDRKKRLFVMESEAVDWKEIDLSITNLKSMNINYEHDTHFYFNTLDNGVRTFEARDGFAFNHVKCKSGNDSFDIWKTDNPDEYAYIVIKANDTRVTIHFNDGSCKVFNRGKDGSWTEYSDPSAQQTYIPSSMSMSVPGPVSMTAPMPVSMTVPGPASMTVPDPASTTLPTPVSFSVPGPASMTVPETGSTTLPTPVSFSVPETVSTTVPVTVPVTVPDTPDSTMPVASMPDDSMSVASMPVAASRARRDSTASISDFCDTATIASLSEGGETMFLELQPNDIKIVTVDSNGFVSTNDQNMFAFEENDEEVVYTFDGNNKCIKVEFKDKLVWQFDRNNGVYPKSVSFILFTTFVILEFDDGYKIMGMIDGIFKSVTSSVFKRLLKTGFDSQSKGKESADNQSQSTEEPEPVPISEAPSVTVSSQPVSLSSITQKATPISMSISVASPTDPSQPLQRARASSIIQFATPVKRAELSTAIKSVKTSTAIVKAGSLSSASKRVKEPTSGDQSETSGDSQSSASISKAGVDLDLASETQSNDNYDYKKVRHYVTYSAKGVNSFKLVKDDEVKVWESTDDCEYSSKVEVELMGESKIVTVYLPNDKSRIFKIDDSGELCTEIDTTNVNPKIINVNYQHESHVYKNELKGTVRSFTAKYGFAFNGANEYVSGTKVEIWKTDDVSEYANKIVNEGGNRVIIHIGEGTCASTKVFTKGSDGNWAQTALTVPNASESPKPSSSPPISSSESSSNASEPLSSSQPPKSSSTSDISSRTTPSLSSSQPTLGESDTSDGHASQGAQQPTSVSARSSDSSSTYKPLFGTSTPVSSRSSSTYTRVFGQSAASTPSRGLTITPAAMTSPVTSDSSSPSEPSDTCEQVKHEDAKKQDKDDKNQDVDVKNQDGDVTKQDEDDEDDLVSSDSSETRVLIHSTGKNDDSQKHDLENEENNEDGIVSKSPQPKAISALTSTALRGSASSTSTISSVDSKSSPQPLSSAQPTPQVSPASVAVASRPIASAPVISSVSTPSSLPTGSISSVASAVPTSDSSSEASDVNADSGSSPISAQASPISSGRRPSYVAVAKPSVAVAVPSSGTASASPVSASSTSSLPRPRASANGGSSTPGIVIDLDD</sequence>
<feature type="compositionally biased region" description="Polar residues" evidence="1">
    <location>
        <begin position="543"/>
        <end position="580"/>
    </location>
</feature>
<feature type="compositionally biased region" description="Low complexity" evidence="1">
    <location>
        <begin position="2594"/>
        <end position="2610"/>
    </location>
</feature>
<name>A0A976M9L7_THEOR</name>
<feature type="region of interest" description="Disordered" evidence="1">
    <location>
        <begin position="124"/>
        <end position="238"/>
    </location>
</feature>
<feature type="compositionally biased region" description="Polar residues" evidence="1">
    <location>
        <begin position="1147"/>
        <end position="1166"/>
    </location>
</feature>
<feature type="compositionally biased region" description="Low complexity" evidence="1">
    <location>
        <begin position="829"/>
        <end position="865"/>
    </location>
</feature>
<dbReference type="EMBL" id="CP056069">
    <property type="protein sequence ID" value="UKK00437.2"/>
    <property type="molecule type" value="Genomic_DNA"/>
</dbReference>
<feature type="compositionally biased region" description="Polar residues" evidence="1">
    <location>
        <begin position="2247"/>
        <end position="2263"/>
    </location>
</feature>